<gene>
    <name evidence="8" type="ORF">FHX76_000495</name>
</gene>
<dbReference type="Gene3D" id="3.40.50.300">
    <property type="entry name" value="P-loop containing nucleotide triphosphate hydrolases"/>
    <property type="match status" value="1"/>
</dbReference>
<sequence>MTTLASLDHVTRLFGEHRALDTVSLEIDSGSILGLLGPNGAGKTTLLTLLMGLRSPTSGIVRLFGGNPKDAANRQRLGSTPQNTALPAALRVRETIALVAKHYERPYTLEEISQRFGLDDFLTKQTGALSGGQRRRVSVALAFVGRPDLVLLDEPTTGLDVDGRHMLWDAVRELHREGTTVVVTSHYLEEIEALAERVVVVDHGRLIADGSLANIVGKVNLHQVQLESTSPAMLTTIQGISSRVQNADGSITLLSPDSDALVRELVRANVPFENLRVRGATLEEAFQALTESSPSRHDSGRSESTTNGAES</sequence>
<proteinExistence type="predicted"/>
<accession>A0A7X5TTF8</accession>
<comment type="subcellular location">
    <subcellularLocation>
        <location evidence="1">Cell membrane</location>
        <topology evidence="1">Peripheral membrane protein</topology>
    </subcellularLocation>
</comment>
<feature type="compositionally biased region" description="Polar residues" evidence="6">
    <location>
        <begin position="302"/>
        <end position="311"/>
    </location>
</feature>
<evidence type="ECO:0000256" key="3">
    <source>
        <dbReference type="ARBA" id="ARBA00022741"/>
    </source>
</evidence>
<keyword evidence="4 8" id="KW-0067">ATP-binding</keyword>
<evidence type="ECO:0000256" key="2">
    <source>
        <dbReference type="ARBA" id="ARBA00022448"/>
    </source>
</evidence>
<comment type="caution">
    <text evidence="8">The sequence shown here is derived from an EMBL/GenBank/DDBJ whole genome shotgun (WGS) entry which is preliminary data.</text>
</comment>
<dbReference type="Proteomes" id="UP000541033">
    <property type="component" value="Unassembled WGS sequence"/>
</dbReference>
<dbReference type="GO" id="GO:0016887">
    <property type="term" value="F:ATP hydrolysis activity"/>
    <property type="evidence" value="ECO:0007669"/>
    <property type="project" value="InterPro"/>
</dbReference>
<keyword evidence="9" id="KW-1185">Reference proteome</keyword>
<evidence type="ECO:0000313" key="8">
    <source>
        <dbReference type="EMBL" id="NIH52627.1"/>
    </source>
</evidence>
<evidence type="ECO:0000259" key="7">
    <source>
        <dbReference type="PROSITE" id="PS50893"/>
    </source>
</evidence>
<dbReference type="PROSITE" id="PS00211">
    <property type="entry name" value="ABC_TRANSPORTER_1"/>
    <property type="match status" value="1"/>
</dbReference>
<name>A0A7X5TTF8_9MICO</name>
<dbReference type="SUPFAM" id="SSF52540">
    <property type="entry name" value="P-loop containing nucleoside triphosphate hydrolases"/>
    <property type="match status" value="1"/>
</dbReference>
<evidence type="ECO:0000256" key="4">
    <source>
        <dbReference type="ARBA" id="ARBA00022840"/>
    </source>
</evidence>
<dbReference type="Pfam" id="PF00005">
    <property type="entry name" value="ABC_tran"/>
    <property type="match status" value="1"/>
</dbReference>
<keyword evidence="5" id="KW-0046">Antibiotic resistance</keyword>
<dbReference type="InterPro" id="IPR003593">
    <property type="entry name" value="AAA+_ATPase"/>
</dbReference>
<keyword evidence="2" id="KW-0813">Transport</keyword>
<feature type="domain" description="ABC transporter" evidence="7">
    <location>
        <begin position="5"/>
        <end position="228"/>
    </location>
</feature>
<reference evidence="8 9" key="1">
    <citation type="submission" date="2020-02" db="EMBL/GenBank/DDBJ databases">
        <title>Sequencing the genomes of 1000 actinobacteria strains.</title>
        <authorList>
            <person name="Klenk H.-P."/>
        </authorList>
    </citation>
    <scope>NUCLEOTIDE SEQUENCE [LARGE SCALE GENOMIC DNA]</scope>
    <source>
        <strain evidence="8 9">DSM 27960</strain>
    </source>
</reference>
<dbReference type="GO" id="GO:0005524">
    <property type="term" value="F:ATP binding"/>
    <property type="evidence" value="ECO:0007669"/>
    <property type="project" value="UniProtKB-KW"/>
</dbReference>
<dbReference type="PANTHER" id="PTHR42711">
    <property type="entry name" value="ABC TRANSPORTER ATP-BINDING PROTEIN"/>
    <property type="match status" value="1"/>
</dbReference>
<dbReference type="GO" id="GO:0005886">
    <property type="term" value="C:plasma membrane"/>
    <property type="evidence" value="ECO:0007669"/>
    <property type="project" value="UniProtKB-SubCell"/>
</dbReference>
<protein>
    <submittedName>
        <fullName evidence="8">ABC-2 type transport system ATP-binding protein</fullName>
    </submittedName>
</protein>
<feature type="region of interest" description="Disordered" evidence="6">
    <location>
        <begin position="289"/>
        <end position="311"/>
    </location>
</feature>
<evidence type="ECO:0000256" key="1">
    <source>
        <dbReference type="ARBA" id="ARBA00004202"/>
    </source>
</evidence>
<dbReference type="InterPro" id="IPR017871">
    <property type="entry name" value="ABC_transporter-like_CS"/>
</dbReference>
<organism evidence="8 9">
    <name type="scientific">Lysinibacter cavernae</name>
    <dbReference type="NCBI Taxonomy" id="1640652"/>
    <lineage>
        <taxon>Bacteria</taxon>
        <taxon>Bacillati</taxon>
        <taxon>Actinomycetota</taxon>
        <taxon>Actinomycetes</taxon>
        <taxon>Micrococcales</taxon>
        <taxon>Microbacteriaceae</taxon>
        <taxon>Lysinibacter</taxon>
    </lineage>
</organism>
<dbReference type="InterPro" id="IPR003439">
    <property type="entry name" value="ABC_transporter-like_ATP-bd"/>
</dbReference>
<evidence type="ECO:0000313" key="9">
    <source>
        <dbReference type="Proteomes" id="UP000541033"/>
    </source>
</evidence>
<dbReference type="CDD" id="cd03230">
    <property type="entry name" value="ABC_DR_subfamily_A"/>
    <property type="match status" value="1"/>
</dbReference>
<evidence type="ECO:0000256" key="6">
    <source>
        <dbReference type="SAM" id="MobiDB-lite"/>
    </source>
</evidence>
<dbReference type="EMBL" id="JAAMOX010000001">
    <property type="protein sequence ID" value="NIH52627.1"/>
    <property type="molecule type" value="Genomic_DNA"/>
</dbReference>
<evidence type="ECO:0000256" key="5">
    <source>
        <dbReference type="ARBA" id="ARBA00023251"/>
    </source>
</evidence>
<keyword evidence="3" id="KW-0547">Nucleotide-binding</keyword>
<dbReference type="RefSeq" id="WP_167147458.1">
    <property type="nucleotide sequence ID" value="NZ_JAAMOX010000001.1"/>
</dbReference>
<dbReference type="GO" id="GO:0046677">
    <property type="term" value="P:response to antibiotic"/>
    <property type="evidence" value="ECO:0007669"/>
    <property type="project" value="UniProtKB-KW"/>
</dbReference>
<dbReference type="PROSITE" id="PS50893">
    <property type="entry name" value="ABC_TRANSPORTER_2"/>
    <property type="match status" value="1"/>
</dbReference>
<dbReference type="InterPro" id="IPR027417">
    <property type="entry name" value="P-loop_NTPase"/>
</dbReference>
<dbReference type="PANTHER" id="PTHR42711:SF17">
    <property type="entry name" value="ABC TRANSPORTER ATP-BINDING PROTEIN"/>
    <property type="match status" value="1"/>
</dbReference>
<dbReference type="AlphaFoldDB" id="A0A7X5TTF8"/>
<dbReference type="InterPro" id="IPR050763">
    <property type="entry name" value="ABC_transporter_ATP-binding"/>
</dbReference>
<dbReference type="SMART" id="SM00382">
    <property type="entry name" value="AAA"/>
    <property type="match status" value="1"/>
</dbReference>